<dbReference type="InterPro" id="IPR032710">
    <property type="entry name" value="NTF2-like_dom_sf"/>
</dbReference>
<proteinExistence type="predicted"/>
<dbReference type="NCBIfam" id="TIGR02246">
    <property type="entry name" value="SgcJ/EcaC family oxidoreductase"/>
    <property type="match status" value="1"/>
</dbReference>
<evidence type="ECO:0000259" key="1">
    <source>
        <dbReference type="Pfam" id="PF14534"/>
    </source>
</evidence>
<keyword evidence="3" id="KW-1185">Reference proteome</keyword>
<dbReference type="SUPFAM" id="SSF54427">
    <property type="entry name" value="NTF2-like"/>
    <property type="match status" value="1"/>
</dbReference>
<gene>
    <name evidence="2" type="ORF">O9H85_12725</name>
</gene>
<dbReference type="Gene3D" id="3.10.450.50">
    <property type="match status" value="1"/>
</dbReference>
<dbReference type="InterPro" id="IPR027843">
    <property type="entry name" value="DUF4440"/>
</dbReference>
<evidence type="ECO:0000313" key="3">
    <source>
        <dbReference type="Proteomes" id="UP001527882"/>
    </source>
</evidence>
<organism evidence="2 3">
    <name type="scientific">Paenibacillus gyeongsangnamensis</name>
    <dbReference type="NCBI Taxonomy" id="3388067"/>
    <lineage>
        <taxon>Bacteria</taxon>
        <taxon>Bacillati</taxon>
        <taxon>Bacillota</taxon>
        <taxon>Bacilli</taxon>
        <taxon>Bacillales</taxon>
        <taxon>Paenibacillaceae</taxon>
        <taxon>Paenibacillus</taxon>
    </lineage>
</organism>
<name>A0ABT4Q8T0_9BACL</name>
<evidence type="ECO:0000313" key="2">
    <source>
        <dbReference type="EMBL" id="MCZ8513272.1"/>
    </source>
</evidence>
<dbReference type="EMBL" id="JAQAGZ010000007">
    <property type="protein sequence ID" value="MCZ8513272.1"/>
    <property type="molecule type" value="Genomic_DNA"/>
</dbReference>
<dbReference type="Pfam" id="PF14534">
    <property type="entry name" value="DUF4440"/>
    <property type="match status" value="1"/>
</dbReference>
<sequence length="159" mass="18004">MIMNPSVSNEVSDEVQALYRRLLKAWNDQDARAMADQFTEDGESIGFDGSQSIGREEIYSHLKPIFEDHPTARFVSIVKNVRHLGTGVVMLRAIAGMVPRGQSDLQPKLNTQHTVVAVQGEGRWRIQLFQNTPAQFHGRPELVEQMTEELRERLSEAAF</sequence>
<dbReference type="RefSeq" id="WP_269881763.1">
    <property type="nucleotide sequence ID" value="NZ_JAQAGZ010000007.1"/>
</dbReference>
<protein>
    <submittedName>
        <fullName evidence="2">SgcJ/EcaC family oxidoreductase</fullName>
    </submittedName>
</protein>
<dbReference type="InterPro" id="IPR011944">
    <property type="entry name" value="Steroid_delta5-4_isomerase"/>
</dbReference>
<comment type="caution">
    <text evidence="2">The sequence shown here is derived from an EMBL/GenBank/DDBJ whole genome shotgun (WGS) entry which is preliminary data.</text>
</comment>
<reference evidence="2 3" key="1">
    <citation type="submission" date="2022-12" db="EMBL/GenBank/DDBJ databases">
        <title>Draft genome sequence of Paenibacillus sp. dW9.</title>
        <authorList>
            <person name="Choi E.-W."/>
            <person name="Kim D.-U."/>
        </authorList>
    </citation>
    <scope>NUCLEOTIDE SEQUENCE [LARGE SCALE GENOMIC DNA]</scope>
    <source>
        <strain evidence="3">dW9</strain>
    </source>
</reference>
<feature type="domain" description="DUF4440" evidence="1">
    <location>
        <begin position="15"/>
        <end position="126"/>
    </location>
</feature>
<dbReference type="Proteomes" id="UP001527882">
    <property type="component" value="Unassembled WGS sequence"/>
</dbReference>
<accession>A0ABT4Q8T0</accession>